<dbReference type="PANTHER" id="PTHR11135:SF1">
    <property type="entry name" value="PROTEIN YHCC"/>
    <property type="match status" value="1"/>
</dbReference>
<dbReference type="SFLD" id="SFLDG01086">
    <property type="entry name" value="elongater_protein-like"/>
    <property type="match status" value="1"/>
</dbReference>
<dbReference type="GO" id="GO:0003824">
    <property type="term" value="F:catalytic activity"/>
    <property type="evidence" value="ECO:0007669"/>
    <property type="project" value="InterPro"/>
</dbReference>
<dbReference type="Gene3D" id="3.80.30.20">
    <property type="entry name" value="tm_1862 like domain"/>
    <property type="match status" value="1"/>
</dbReference>
<feature type="domain" description="Radical SAM core" evidence="8">
    <location>
        <begin position="17"/>
        <end position="253"/>
    </location>
</feature>
<gene>
    <name evidence="9" type="ORF">SAMN05421829_10121</name>
</gene>
<dbReference type="SUPFAM" id="SSF102114">
    <property type="entry name" value="Radical SAM enzymes"/>
    <property type="match status" value="1"/>
</dbReference>
<proteinExistence type="predicted"/>
<evidence type="ECO:0000256" key="1">
    <source>
        <dbReference type="ARBA" id="ARBA00001966"/>
    </source>
</evidence>
<dbReference type="SMART" id="SM00729">
    <property type="entry name" value="Elp3"/>
    <property type="match status" value="1"/>
</dbReference>
<dbReference type="Proteomes" id="UP000186819">
    <property type="component" value="Unassembled WGS sequence"/>
</dbReference>
<evidence type="ECO:0000259" key="8">
    <source>
        <dbReference type="PROSITE" id="PS51918"/>
    </source>
</evidence>
<reference evidence="10" key="1">
    <citation type="submission" date="2017-01" db="EMBL/GenBank/DDBJ databases">
        <authorList>
            <person name="Varghese N."/>
            <person name="Submissions S."/>
        </authorList>
    </citation>
    <scope>NUCLEOTIDE SEQUENCE [LARGE SCALE GENOMIC DNA]</scope>
    <source>
        <strain evidence="10">ATCC 51758</strain>
    </source>
</reference>
<organism evidence="9 10">
    <name type="scientific">Aromatoleum tolulyticum</name>
    <dbReference type="NCBI Taxonomy" id="34027"/>
    <lineage>
        <taxon>Bacteria</taxon>
        <taxon>Pseudomonadati</taxon>
        <taxon>Pseudomonadota</taxon>
        <taxon>Betaproteobacteria</taxon>
        <taxon>Rhodocyclales</taxon>
        <taxon>Rhodocyclaceae</taxon>
        <taxon>Aromatoleum</taxon>
    </lineage>
</organism>
<keyword evidence="6" id="KW-0411">Iron-sulfur</keyword>
<dbReference type="NCBIfam" id="TIGR01212">
    <property type="entry name" value="TIGR01212 family radical SAM protein"/>
    <property type="match status" value="1"/>
</dbReference>
<protein>
    <recommendedName>
        <fullName evidence="8">Radical SAM core domain-containing protein</fullName>
    </recommendedName>
</protein>
<dbReference type="GO" id="GO:0046872">
    <property type="term" value="F:metal ion binding"/>
    <property type="evidence" value="ECO:0007669"/>
    <property type="project" value="UniProtKB-KW"/>
</dbReference>
<evidence type="ECO:0000256" key="2">
    <source>
        <dbReference type="ARBA" id="ARBA00022485"/>
    </source>
</evidence>
<dbReference type="AlphaFoldDB" id="A0A1N6N315"/>
<name>A0A1N6N315_9RHOO</name>
<dbReference type="SFLD" id="SFLDS00029">
    <property type="entry name" value="Radical_SAM"/>
    <property type="match status" value="1"/>
</dbReference>
<dbReference type="PROSITE" id="PS51918">
    <property type="entry name" value="RADICAL_SAM"/>
    <property type="match status" value="1"/>
</dbReference>
<dbReference type="OrthoDB" id="9801689at2"/>
<dbReference type="RefSeq" id="WP_076600075.1">
    <property type="nucleotide sequence ID" value="NZ_FTMD01000001.1"/>
</dbReference>
<evidence type="ECO:0000256" key="6">
    <source>
        <dbReference type="ARBA" id="ARBA00023014"/>
    </source>
</evidence>
<dbReference type="Pfam" id="PF04055">
    <property type="entry name" value="Radical_SAM"/>
    <property type="match status" value="1"/>
</dbReference>
<dbReference type="InterPro" id="IPR007197">
    <property type="entry name" value="rSAM"/>
</dbReference>
<feature type="region of interest" description="Disordered" evidence="7">
    <location>
        <begin position="292"/>
        <end position="323"/>
    </location>
</feature>
<dbReference type="STRING" id="34027.SAMN05421829_10121"/>
<evidence type="ECO:0000313" key="9">
    <source>
        <dbReference type="EMBL" id="SIP86443.1"/>
    </source>
</evidence>
<evidence type="ECO:0000256" key="5">
    <source>
        <dbReference type="ARBA" id="ARBA00023004"/>
    </source>
</evidence>
<dbReference type="InterPro" id="IPR058240">
    <property type="entry name" value="rSAM_sf"/>
</dbReference>
<dbReference type="EMBL" id="FTMD01000001">
    <property type="protein sequence ID" value="SIP86443.1"/>
    <property type="molecule type" value="Genomic_DNA"/>
</dbReference>
<dbReference type="CDD" id="cd01335">
    <property type="entry name" value="Radical_SAM"/>
    <property type="match status" value="1"/>
</dbReference>
<dbReference type="Pfam" id="PF16199">
    <property type="entry name" value="Radical_SAM_C"/>
    <property type="match status" value="1"/>
</dbReference>
<evidence type="ECO:0000256" key="3">
    <source>
        <dbReference type="ARBA" id="ARBA00022691"/>
    </source>
</evidence>
<dbReference type="InterPro" id="IPR006638">
    <property type="entry name" value="Elp3/MiaA/NifB-like_rSAM"/>
</dbReference>
<keyword evidence="4" id="KW-0479">Metal-binding</keyword>
<evidence type="ECO:0000256" key="4">
    <source>
        <dbReference type="ARBA" id="ARBA00022723"/>
    </source>
</evidence>
<comment type="cofactor">
    <cofactor evidence="1">
        <name>[4Fe-4S] cluster</name>
        <dbReference type="ChEBI" id="CHEBI:49883"/>
    </cofactor>
</comment>
<dbReference type="InterPro" id="IPR032432">
    <property type="entry name" value="Radical_SAM_C"/>
</dbReference>
<keyword evidence="2" id="KW-0004">4Fe-4S</keyword>
<dbReference type="InterPro" id="IPR023404">
    <property type="entry name" value="rSAM_horseshoe"/>
</dbReference>
<keyword evidence="10" id="KW-1185">Reference proteome</keyword>
<dbReference type="InterPro" id="IPR039661">
    <property type="entry name" value="ELP3"/>
</dbReference>
<dbReference type="GO" id="GO:0051539">
    <property type="term" value="F:4 iron, 4 sulfur cluster binding"/>
    <property type="evidence" value="ECO:0007669"/>
    <property type="project" value="UniProtKB-KW"/>
</dbReference>
<feature type="compositionally biased region" description="Pro residues" evidence="7">
    <location>
        <begin position="302"/>
        <end position="311"/>
    </location>
</feature>
<keyword evidence="5" id="KW-0408">Iron</keyword>
<sequence length="323" mass="34983">MQLDHYVNTIGRHLRARFGERVHKLPLHANFTCPNRDGTLGRGGCTFCNVRSFSDEAEAPIAQQLDAGRVRADRARRYLAYFQAYTSTYAEVATLRRLYEEALAGADIVGLCVGTRPDCVPDAALDLLAGYRERGYEVWLELGLQSACDDTLARVNRGHGFAAYADATARAHARGIPVCTHLIVGLPGEAPERSLDTLDRVLEVGIEGLKLHPLMIVKGSRLAAAWRRGEVAPPDAAHYADVAAEMIRRTPASVVYHRVSATANAPTLLAPAWCAARFEGIHEIARRLAASGPQGSLTAQPLAPPSPPPPMDRTAARAAIRPD</sequence>
<accession>A0A1N6N315</accession>
<dbReference type="SFLD" id="SFLDG01091">
    <property type="entry name" value="uncharacterized_CHP01210-like"/>
    <property type="match status" value="1"/>
</dbReference>
<dbReference type="InterPro" id="IPR005911">
    <property type="entry name" value="YhcC-like"/>
</dbReference>
<evidence type="ECO:0000313" key="10">
    <source>
        <dbReference type="Proteomes" id="UP000186819"/>
    </source>
</evidence>
<evidence type="ECO:0000256" key="7">
    <source>
        <dbReference type="SAM" id="MobiDB-lite"/>
    </source>
</evidence>
<keyword evidence="3" id="KW-0949">S-adenosyl-L-methionine</keyword>
<dbReference type="PANTHER" id="PTHR11135">
    <property type="entry name" value="HISTONE ACETYLTRANSFERASE-RELATED"/>
    <property type="match status" value="1"/>
</dbReference>